<feature type="binding site" evidence="6">
    <location>
        <begin position="107"/>
        <end position="113"/>
    </location>
    <ligand>
        <name>S-adenosyl-L-methionine</name>
        <dbReference type="ChEBI" id="CHEBI:59789"/>
    </ligand>
</feature>
<comment type="similarity">
    <text evidence="6">Belongs to the class I-like SAM-binding methyltransferase superfamily. RsmB/NOP family.</text>
</comment>
<evidence type="ECO:0000256" key="6">
    <source>
        <dbReference type="PROSITE-ProRule" id="PRU01023"/>
    </source>
</evidence>
<dbReference type="Gene3D" id="2.30.130.60">
    <property type="match status" value="1"/>
</dbReference>
<dbReference type="InterPro" id="IPR027391">
    <property type="entry name" value="Nol1_Nop2_Fmu_2"/>
</dbReference>
<evidence type="ECO:0000256" key="2">
    <source>
        <dbReference type="ARBA" id="ARBA00022603"/>
    </source>
</evidence>
<keyword evidence="9" id="KW-1185">Reference proteome</keyword>
<feature type="domain" description="SAM-dependent MTase RsmB/NOP-type" evidence="7">
    <location>
        <begin position="1"/>
        <end position="309"/>
    </location>
</feature>
<dbReference type="EMBL" id="JACRSW010000033">
    <property type="protein sequence ID" value="MBC8558050.1"/>
    <property type="molecule type" value="Genomic_DNA"/>
</dbReference>
<dbReference type="Pfam" id="PF01189">
    <property type="entry name" value="Methyltr_RsmB-F"/>
    <property type="match status" value="1"/>
</dbReference>
<organism evidence="8 9">
    <name type="scientific">Jutongia hominis</name>
    <dbReference type="NCBI Taxonomy" id="2763664"/>
    <lineage>
        <taxon>Bacteria</taxon>
        <taxon>Bacillati</taxon>
        <taxon>Bacillota</taxon>
        <taxon>Clostridia</taxon>
        <taxon>Lachnospirales</taxon>
        <taxon>Lachnospiraceae</taxon>
        <taxon>Jutongia</taxon>
    </lineage>
</organism>
<evidence type="ECO:0000313" key="8">
    <source>
        <dbReference type="EMBL" id="MBC8558050.1"/>
    </source>
</evidence>
<dbReference type="CDD" id="cd21147">
    <property type="entry name" value="RsmF_methylt_CTD1"/>
    <property type="match status" value="1"/>
</dbReference>
<dbReference type="Pfam" id="PF17125">
    <property type="entry name" value="Methyltr_RsmF_N"/>
    <property type="match status" value="1"/>
</dbReference>
<evidence type="ECO:0000313" key="9">
    <source>
        <dbReference type="Proteomes" id="UP000637513"/>
    </source>
</evidence>
<feature type="binding site" evidence="6">
    <location>
        <position position="131"/>
    </location>
    <ligand>
        <name>S-adenosyl-L-methionine</name>
        <dbReference type="ChEBI" id="CHEBI:59789"/>
    </ligand>
</feature>
<keyword evidence="2 6" id="KW-0489">Methyltransferase</keyword>
<dbReference type="PANTHER" id="PTHR22807">
    <property type="entry name" value="NOP2 YEAST -RELATED NOL1/NOP2/FMU SUN DOMAIN-CONTAINING"/>
    <property type="match status" value="1"/>
</dbReference>
<dbReference type="InterPro" id="IPR049560">
    <property type="entry name" value="MeTrfase_RsmB-F_NOP2_cat"/>
</dbReference>
<comment type="caution">
    <text evidence="6">Lacks conserved residue(s) required for the propagation of feature annotation.</text>
</comment>
<name>A0ABR7MX44_9FIRM</name>
<dbReference type="Gene3D" id="3.40.50.150">
    <property type="entry name" value="Vaccinia Virus protein VP39"/>
    <property type="match status" value="1"/>
</dbReference>
<dbReference type="Pfam" id="PF13636">
    <property type="entry name" value="Methyltranf_PUA"/>
    <property type="match status" value="1"/>
</dbReference>
<dbReference type="Proteomes" id="UP000637513">
    <property type="component" value="Unassembled WGS sequence"/>
</dbReference>
<dbReference type="InterPro" id="IPR029063">
    <property type="entry name" value="SAM-dependent_MTases_sf"/>
</dbReference>
<proteinExistence type="inferred from homology"/>
<dbReference type="Gene3D" id="3.30.70.1170">
    <property type="entry name" value="Sun protein, domain 3"/>
    <property type="match status" value="1"/>
</dbReference>
<dbReference type="PANTHER" id="PTHR22807:SF30">
    <property type="entry name" value="28S RRNA (CYTOSINE(4447)-C(5))-METHYLTRANSFERASE-RELATED"/>
    <property type="match status" value="1"/>
</dbReference>
<keyword evidence="1" id="KW-0963">Cytoplasm</keyword>
<feature type="active site" description="Nucleophile" evidence="6">
    <location>
        <position position="229"/>
    </location>
</feature>
<dbReference type="SUPFAM" id="SSF53335">
    <property type="entry name" value="S-adenosyl-L-methionine-dependent methyltransferases"/>
    <property type="match status" value="1"/>
</dbReference>
<dbReference type="PRINTS" id="PR02008">
    <property type="entry name" value="RCMTFAMILY"/>
</dbReference>
<dbReference type="InterPro" id="IPR001678">
    <property type="entry name" value="MeTrfase_RsmB-F_NOP2_dom"/>
</dbReference>
<dbReference type="Pfam" id="PF17126">
    <property type="entry name" value="RsmF_methylt_CI"/>
    <property type="match status" value="1"/>
</dbReference>
<comment type="caution">
    <text evidence="8">The sequence shown here is derived from an EMBL/GenBank/DDBJ whole genome shotgun (WGS) entry which is preliminary data.</text>
</comment>
<evidence type="ECO:0000256" key="3">
    <source>
        <dbReference type="ARBA" id="ARBA00022679"/>
    </source>
</evidence>
<dbReference type="InterPro" id="IPR023267">
    <property type="entry name" value="RCMT"/>
</dbReference>
<dbReference type="InterPro" id="IPR031341">
    <property type="entry name" value="Methyltr_RsmF_N"/>
</dbReference>
<evidence type="ECO:0000256" key="1">
    <source>
        <dbReference type="ARBA" id="ARBA00022490"/>
    </source>
</evidence>
<reference evidence="8 9" key="1">
    <citation type="submission" date="2020-08" db="EMBL/GenBank/DDBJ databases">
        <title>Genome public.</title>
        <authorList>
            <person name="Liu C."/>
            <person name="Sun Q."/>
        </authorList>
    </citation>
    <scope>NUCLEOTIDE SEQUENCE [LARGE SCALE GENOMIC DNA]</scope>
    <source>
        <strain evidence="8 9">BX3</strain>
    </source>
</reference>
<accession>A0ABR7MX44</accession>
<keyword evidence="4 6" id="KW-0949">S-adenosyl-L-methionine</keyword>
<dbReference type="InterPro" id="IPR031340">
    <property type="entry name" value="RsmF_methylt_CI"/>
</dbReference>
<evidence type="ECO:0000256" key="5">
    <source>
        <dbReference type="ARBA" id="ARBA00022884"/>
    </source>
</evidence>
<evidence type="ECO:0000259" key="7">
    <source>
        <dbReference type="PROSITE" id="PS51686"/>
    </source>
</evidence>
<dbReference type="RefSeq" id="WP_249305533.1">
    <property type="nucleotide sequence ID" value="NZ_JACRSW010000033.1"/>
</dbReference>
<protein>
    <submittedName>
        <fullName evidence="8">RsmF rRNA methyltransferase first C-terminal domain-containing protein</fullName>
    </submittedName>
</protein>
<evidence type="ECO:0000256" key="4">
    <source>
        <dbReference type="ARBA" id="ARBA00022691"/>
    </source>
</evidence>
<gene>
    <name evidence="8" type="ORF">H8700_10075</name>
</gene>
<keyword evidence="5 6" id="KW-0694">RNA-binding</keyword>
<dbReference type="GO" id="GO:0032259">
    <property type="term" value="P:methylation"/>
    <property type="evidence" value="ECO:0007669"/>
    <property type="project" value="UniProtKB-KW"/>
</dbReference>
<feature type="binding site" evidence="6">
    <location>
        <position position="176"/>
    </location>
    <ligand>
        <name>S-adenosyl-L-methionine</name>
        <dbReference type="ChEBI" id="CHEBI:59789"/>
    </ligand>
</feature>
<dbReference type="GO" id="GO:0008168">
    <property type="term" value="F:methyltransferase activity"/>
    <property type="evidence" value="ECO:0007669"/>
    <property type="project" value="UniProtKB-KW"/>
</dbReference>
<dbReference type="PROSITE" id="PS51686">
    <property type="entry name" value="SAM_MT_RSMB_NOP"/>
    <property type="match status" value="1"/>
</dbReference>
<sequence>MNLPQDFITRMQELLKEEFDSFLSGYQNTKSYGLRVNPLKYNKDPKALPFTLTPVPWAKEGFYAVFEEHPGRHPLHESGAYYIQEPSAMSVASLLQAEPGDIVCDLCAAPGGKSTQIAGHLAGKGMLLSNEIYPARAKILSQNIERLGVGNSVVCNESPDRLADHFPLFFQKIVVDAPCSGEGMFRKDEIAIKEWSLNQVQVCRKRQEMILECADRMLQPGGVMVYSTCTFAPEEDEDIIAWFLENHPDYMVEDWKEYLPDNCGLESGRTAFLCKEYDDSILRQIPNTLRLWPHKLSGEGHFAARLRKKGTITDIPDKKRQRKKAPKELADCLAFLNDSLIVSDQEDSASAGIVKDMLSCTDYNRFRFFGDALYFLPEKSFSLDTLKVLRAGLHLGTRKKNRFEPAHALAMMLQENLVKQSHCCTEAEATAYLHGETIPCDASMKSWTLVTYQGVSLGWGKAQNGILKNHYPKGLRIFL</sequence>
<keyword evidence="3 6" id="KW-0808">Transferase</keyword>